<dbReference type="eggNOG" id="ENOG502STRU">
    <property type="taxonomic scope" value="Eukaryota"/>
</dbReference>
<protein>
    <submittedName>
        <fullName evidence="2">Uncharacterized protein</fullName>
    </submittedName>
</protein>
<evidence type="ECO:0000256" key="1">
    <source>
        <dbReference type="SAM" id="MobiDB-lite"/>
    </source>
</evidence>
<dbReference type="OMA" id="IYKMENQ"/>
<proteinExistence type="predicted"/>
<organism evidence="2 3">
    <name type="scientific">Paramecium tetraurelia</name>
    <dbReference type="NCBI Taxonomy" id="5888"/>
    <lineage>
        <taxon>Eukaryota</taxon>
        <taxon>Sar</taxon>
        <taxon>Alveolata</taxon>
        <taxon>Ciliophora</taxon>
        <taxon>Intramacronucleata</taxon>
        <taxon>Oligohymenophorea</taxon>
        <taxon>Peniculida</taxon>
        <taxon>Parameciidae</taxon>
        <taxon>Paramecium</taxon>
    </lineage>
</organism>
<dbReference type="RefSeq" id="XP_001431109.1">
    <property type="nucleotide sequence ID" value="XM_001431072.2"/>
</dbReference>
<reference evidence="2 3" key="1">
    <citation type="journal article" date="2006" name="Nature">
        <title>Global trends of whole-genome duplications revealed by the ciliate Paramecium tetraurelia.</title>
        <authorList>
            <consortium name="Genoscope"/>
            <person name="Aury J.-M."/>
            <person name="Jaillon O."/>
            <person name="Duret L."/>
            <person name="Noel B."/>
            <person name="Jubin C."/>
            <person name="Porcel B.M."/>
            <person name="Segurens B."/>
            <person name="Daubin V."/>
            <person name="Anthouard V."/>
            <person name="Aiach N."/>
            <person name="Arnaiz O."/>
            <person name="Billaut A."/>
            <person name="Beisson J."/>
            <person name="Blanc I."/>
            <person name="Bouhouche K."/>
            <person name="Camara F."/>
            <person name="Duharcourt S."/>
            <person name="Guigo R."/>
            <person name="Gogendeau D."/>
            <person name="Katinka M."/>
            <person name="Keller A.-M."/>
            <person name="Kissmehl R."/>
            <person name="Klotz C."/>
            <person name="Koll F."/>
            <person name="Le Moue A."/>
            <person name="Lepere C."/>
            <person name="Malinsky S."/>
            <person name="Nowacki M."/>
            <person name="Nowak J.K."/>
            <person name="Plattner H."/>
            <person name="Poulain J."/>
            <person name="Ruiz F."/>
            <person name="Serrano V."/>
            <person name="Zagulski M."/>
            <person name="Dessen P."/>
            <person name="Betermier M."/>
            <person name="Weissenbach J."/>
            <person name="Scarpelli C."/>
            <person name="Schachter V."/>
            <person name="Sperling L."/>
            <person name="Meyer E."/>
            <person name="Cohen J."/>
            <person name="Wincker P."/>
        </authorList>
    </citation>
    <scope>NUCLEOTIDE SEQUENCE [LARGE SCALE GENOMIC DNA]</scope>
    <source>
        <strain evidence="2 3">Stock d4-2</strain>
    </source>
</reference>
<accession>A0BYU4</accession>
<dbReference type="AlphaFoldDB" id="A0BYU4"/>
<gene>
    <name evidence="2" type="ORF">GSPATT00033564001</name>
</gene>
<dbReference type="Proteomes" id="UP000000600">
    <property type="component" value="Unassembled WGS sequence"/>
</dbReference>
<sequence length="213" mass="25466">MNQQDEDPKYQQPHEQRINSYLKKPVKLTQLDPEIMKAYSEQIGKNPQQAMPKLSWWQQFLLRPDIRKKYNSYRRFSKETLPMLVFVVFSTGVLIKMEGQYDKMKQKVQSSKTLKEIEIEQEDAYIRAALEGKKINLDVTIQEPRKEQRYKFEDDDDDQNLPGFDTQDDFYEGLAKEAKQGGNIPQEYQQQYLEYQFRKKKGDDEQQKSKFDL</sequence>
<dbReference type="InParanoid" id="A0BYU4"/>
<dbReference type="KEGG" id="ptm:GSPATT00033564001"/>
<dbReference type="EMBL" id="CT868028">
    <property type="protein sequence ID" value="CAK63711.1"/>
    <property type="molecule type" value="Genomic_DNA"/>
</dbReference>
<dbReference type="OrthoDB" id="293224at2759"/>
<keyword evidence="3" id="KW-1185">Reference proteome</keyword>
<dbReference type="HOGENOM" id="CLU_1296552_0_0_1"/>
<feature type="region of interest" description="Disordered" evidence="1">
    <location>
        <begin position="147"/>
        <end position="166"/>
    </location>
</feature>
<evidence type="ECO:0000313" key="2">
    <source>
        <dbReference type="EMBL" id="CAK63711.1"/>
    </source>
</evidence>
<name>A0BYU4_PARTE</name>
<evidence type="ECO:0000313" key="3">
    <source>
        <dbReference type="Proteomes" id="UP000000600"/>
    </source>
</evidence>
<dbReference type="GeneID" id="5016893"/>